<protein>
    <submittedName>
        <fullName evidence="3">Glutathione S-transferase</fullName>
    </submittedName>
</protein>
<dbReference type="GO" id="GO:0016740">
    <property type="term" value="F:transferase activity"/>
    <property type="evidence" value="ECO:0007669"/>
    <property type="project" value="UniProtKB-KW"/>
</dbReference>
<evidence type="ECO:0000313" key="4">
    <source>
        <dbReference type="Proteomes" id="UP000075238"/>
    </source>
</evidence>
<organism evidence="3 4">
    <name type="scientific">Cupriavidus nantongensis</name>
    <dbReference type="NCBI Taxonomy" id="1796606"/>
    <lineage>
        <taxon>Bacteria</taxon>
        <taxon>Pseudomonadati</taxon>
        <taxon>Pseudomonadota</taxon>
        <taxon>Betaproteobacteria</taxon>
        <taxon>Burkholderiales</taxon>
        <taxon>Burkholderiaceae</taxon>
        <taxon>Cupriavidus</taxon>
    </lineage>
</organism>
<dbReference type="SUPFAM" id="SSF52833">
    <property type="entry name" value="Thioredoxin-like"/>
    <property type="match status" value="1"/>
</dbReference>
<gene>
    <name evidence="3" type="ORF">A2G96_18370</name>
</gene>
<feature type="domain" description="GST N-terminal" evidence="1">
    <location>
        <begin position="2"/>
        <end position="83"/>
    </location>
</feature>
<dbReference type="InterPro" id="IPR036282">
    <property type="entry name" value="Glutathione-S-Trfase_C_sf"/>
</dbReference>
<keyword evidence="3" id="KW-0808">Transferase</keyword>
<dbReference type="PANTHER" id="PTHR44051:SF8">
    <property type="entry name" value="GLUTATHIONE S-TRANSFERASE GSTA"/>
    <property type="match status" value="1"/>
</dbReference>
<dbReference type="InterPro" id="IPR004045">
    <property type="entry name" value="Glutathione_S-Trfase_N"/>
</dbReference>
<dbReference type="PROSITE" id="PS50405">
    <property type="entry name" value="GST_CTER"/>
    <property type="match status" value="1"/>
</dbReference>
<dbReference type="InterPro" id="IPR010987">
    <property type="entry name" value="Glutathione-S-Trfase_C-like"/>
</dbReference>
<dbReference type="InterPro" id="IPR040079">
    <property type="entry name" value="Glutathione_S-Trfase"/>
</dbReference>
<dbReference type="InterPro" id="IPR004046">
    <property type="entry name" value="GST_C"/>
</dbReference>
<proteinExistence type="predicted"/>
<accession>A0A142JN87</accession>
<dbReference type="SUPFAM" id="SSF47616">
    <property type="entry name" value="GST C-terminal domain-like"/>
    <property type="match status" value="1"/>
</dbReference>
<dbReference type="EMBL" id="CP014844">
    <property type="protein sequence ID" value="AMR79549.1"/>
    <property type="molecule type" value="Genomic_DNA"/>
</dbReference>
<reference evidence="3 4" key="1">
    <citation type="submission" date="2016-03" db="EMBL/GenBank/DDBJ databases">
        <title>Complete genome sequence of a novel chlorpyrifos degrading bacterium, Cupriavidus nantongensis sp. X1.</title>
        <authorList>
            <person name="Fang L."/>
        </authorList>
    </citation>
    <scope>NUCLEOTIDE SEQUENCE [LARGE SCALE GENOMIC DNA]</scope>
    <source>
        <strain evidence="3 4">X1</strain>
    </source>
</reference>
<dbReference type="RefSeq" id="WP_062801510.1">
    <property type="nucleotide sequence ID" value="NZ_CP014844.1"/>
</dbReference>
<dbReference type="KEGG" id="cnan:A2G96_18370"/>
<dbReference type="PROSITE" id="PS50404">
    <property type="entry name" value="GST_NTER"/>
    <property type="match status" value="1"/>
</dbReference>
<dbReference type="PANTHER" id="PTHR44051">
    <property type="entry name" value="GLUTATHIONE S-TRANSFERASE-RELATED"/>
    <property type="match status" value="1"/>
</dbReference>
<keyword evidence="4" id="KW-1185">Reference proteome</keyword>
<evidence type="ECO:0000259" key="2">
    <source>
        <dbReference type="PROSITE" id="PS50405"/>
    </source>
</evidence>
<dbReference type="CDD" id="cd03057">
    <property type="entry name" value="GST_N_Beta"/>
    <property type="match status" value="1"/>
</dbReference>
<dbReference type="Gene3D" id="3.40.30.10">
    <property type="entry name" value="Glutaredoxin"/>
    <property type="match status" value="1"/>
</dbReference>
<sequence length="231" mass="25872">MTTPTLFYGVPSGCSFGSIVALEWLGQPYRLSRIEMPEVVTSDAYRQINPVGETPTLMDAQGNFLSESMAILNHIGARGIERKLGFAQGTRDFDRLNQQLAYLNTSYFGAFAPLWHALEGVDETDRPALVRYGTEQVRHVHQELEAMLGTRPWLLGEHRTVADAYFSGIARWSKYHKVLNLEDFPNLQRLCNQLEADPAVRFAHAIERQAPAQGAGGFQGHVTLEEVLAQR</sequence>
<dbReference type="AlphaFoldDB" id="A0A142JN87"/>
<name>A0A142JN87_9BURK</name>
<dbReference type="Pfam" id="PF00043">
    <property type="entry name" value="GST_C"/>
    <property type="match status" value="1"/>
</dbReference>
<dbReference type="InterPro" id="IPR036249">
    <property type="entry name" value="Thioredoxin-like_sf"/>
</dbReference>
<dbReference type="Proteomes" id="UP000075238">
    <property type="component" value="Chromosome 1"/>
</dbReference>
<evidence type="ECO:0000313" key="3">
    <source>
        <dbReference type="EMBL" id="AMR79549.1"/>
    </source>
</evidence>
<dbReference type="SFLD" id="SFLDS00019">
    <property type="entry name" value="Glutathione_Transferase_(cytos"/>
    <property type="match status" value="1"/>
</dbReference>
<dbReference type="Pfam" id="PF13409">
    <property type="entry name" value="GST_N_2"/>
    <property type="match status" value="1"/>
</dbReference>
<dbReference type="STRING" id="1796606.A2G96_18370"/>
<evidence type="ECO:0000259" key="1">
    <source>
        <dbReference type="PROSITE" id="PS50404"/>
    </source>
</evidence>
<dbReference type="Gene3D" id="1.20.1050.10">
    <property type="match status" value="1"/>
</dbReference>
<dbReference type="OrthoDB" id="9815075at2"/>
<feature type="domain" description="GST C-terminal" evidence="2">
    <location>
        <begin position="89"/>
        <end position="213"/>
    </location>
</feature>